<keyword evidence="13" id="KW-0807">Transducer</keyword>
<dbReference type="AlphaFoldDB" id="A0A3B3QGL9"/>
<evidence type="ECO:0000256" key="18">
    <source>
        <dbReference type="SAM" id="Phobius"/>
    </source>
</evidence>
<evidence type="ECO:0000256" key="16">
    <source>
        <dbReference type="ARBA" id="ARBA00046395"/>
    </source>
</evidence>
<feature type="transmembrane region" description="Helical" evidence="18">
    <location>
        <begin position="216"/>
        <end position="239"/>
    </location>
</feature>
<organism evidence="20 21">
    <name type="scientific">Paramormyrops kingsleyae</name>
    <dbReference type="NCBI Taxonomy" id="1676925"/>
    <lineage>
        <taxon>Eukaryota</taxon>
        <taxon>Metazoa</taxon>
        <taxon>Chordata</taxon>
        <taxon>Craniata</taxon>
        <taxon>Vertebrata</taxon>
        <taxon>Euteleostomi</taxon>
        <taxon>Actinopterygii</taxon>
        <taxon>Neopterygii</taxon>
        <taxon>Teleostei</taxon>
        <taxon>Osteoglossocephala</taxon>
        <taxon>Osteoglossomorpha</taxon>
        <taxon>Osteoglossiformes</taxon>
        <taxon>Mormyridae</taxon>
        <taxon>Paramormyrops</taxon>
    </lineage>
</organism>
<dbReference type="PRINTS" id="PR00582">
    <property type="entry name" value="PRSTNOIDEP3R"/>
</dbReference>
<dbReference type="GO" id="GO:0007189">
    <property type="term" value="P:adenylate cyclase-activating G protein-coupled receptor signaling pathway"/>
    <property type="evidence" value="ECO:0007669"/>
    <property type="project" value="TreeGrafter"/>
</dbReference>
<evidence type="ECO:0000256" key="4">
    <source>
        <dbReference type="ARBA" id="ARBA00022475"/>
    </source>
</evidence>
<evidence type="ECO:0000256" key="9">
    <source>
        <dbReference type="ARBA" id="ARBA00023136"/>
    </source>
</evidence>
<evidence type="ECO:0000256" key="7">
    <source>
        <dbReference type="ARBA" id="ARBA00022989"/>
    </source>
</evidence>
<dbReference type="InterPro" id="IPR001244">
    <property type="entry name" value="Prostglndn_DP_rcpt"/>
</dbReference>
<dbReference type="PANTHER" id="PTHR11866:SF10">
    <property type="entry name" value="PROSTAGLANDIN E2 RECEPTOR EP3 SUBTYPE"/>
    <property type="match status" value="1"/>
</dbReference>
<dbReference type="FunFam" id="1.20.1070.10:FF:000163">
    <property type="entry name" value="Thromboxane A2 receptor"/>
    <property type="match status" value="1"/>
</dbReference>
<feature type="transmembrane region" description="Helical" evidence="18">
    <location>
        <begin position="263"/>
        <end position="289"/>
    </location>
</feature>
<keyword evidence="9 18" id="KW-0472">Membrane</keyword>
<evidence type="ECO:0000256" key="2">
    <source>
        <dbReference type="ARBA" id="ARBA00015397"/>
    </source>
</evidence>
<evidence type="ECO:0000256" key="10">
    <source>
        <dbReference type="ARBA" id="ARBA00023157"/>
    </source>
</evidence>
<dbReference type="GO" id="GO:0004960">
    <property type="term" value="F:thromboxane receptor activity"/>
    <property type="evidence" value="ECO:0007669"/>
    <property type="project" value="UniProtKB-ARBA"/>
</dbReference>
<evidence type="ECO:0000256" key="8">
    <source>
        <dbReference type="ARBA" id="ARBA00023040"/>
    </source>
</evidence>
<dbReference type="PRINTS" id="PR01788">
    <property type="entry name" value="PROSTANOIDR"/>
</dbReference>
<dbReference type="Ensembl" id="ENSPKIT00000028723.1">
    <property type="protein sequence ID" value="ENSPKIP00000004735.1"/>
    <property type="gene ID" value="ENSPKIG00000021722.1"/>
</dbReference>
<dbReference type="GO" id="GO:0007200">
    <property type="term" value="P:phospholipase C-activating G protein-coupled receptor signaling pathway"/>
    <property type="evidence" value="ECO:0007669"/>
    <property type="project" value="TreeGrafter"/>
</dbReference>
<dbReference type="STRING" id="1676925.ENSPKIP00000004735"/>
<dbReference type="GeneTree" id="ENSGT01030000234559"/>
<reference evidence="20" key="1">
    <citation type="submission" date="2025-08" db="UniProtKB">
        <authorList>
            <consortium name="Ensembl"/>
        </authorList>
    </citation>
    <scope>IDENTIFICATION</scope>
</reference>
<dbReference type="InterPro" id="IPR017452">
    <property type="entry name" value="GPCR_Rhodpsn_7TM"/>
</dbReference>
<dbReference type="GO" id="GO:0014827">
    <property type="term" value="P:intestine smooth muscle contraction"/>
    <property type="evidence" value="ECO:0007669"/>
    <property type="project" value="TreeGrafter"/>
</dbReference>
<feature type="domain" description="G-protein coupled receptors family 1 profile" evidence="19">
    <location>
        <begin position="54"/>
        <end position="335"/>
    </location>
</feature>
<evidence type="ECO:0000256" key="13">
    <source>
        <dbReference type="ARBA" id="ARBA00023224"/>
    </source>
</evidence>
<dbReference type="GO" id="GO:0060836">
    <property type="term" value="P:lymphatic endothelial cell differentiation"/>
    <property type="evidence" value="ECO:0007669"/>
    <property type="project" value="Ensembl"/>
</dbReference>
<dbReference type="GO" id="GO:0060455">
    <property type="term" value="P:negative regulation of gastric acid secretion"/>
    <property type="evidence" value="ECO:0007669"/>
    <property type="project" value="TreeGrafter"/>
</dbReference>
<evidence type="ECO:0000256" key="3">
    <source>
        <dbReference type="ARBA" id="ARBA00017628"/>
    </source>
</evidence>
<evidence type="ECO:0000256" key="6">
    <source>
        <dbReference type="ARBA" id="ARBA00022692"/>
    </source>
</evidence>
<protein>
    <recommendedName>
        <fullName evidence="2">Prostaglandin E2 receptor EP3 subtype</fullName>
    </recommendedName>
    <alternativeName>
        <fullName evidence="15">Prostanoid EP3 receptor</fullName>
    </alternativeName>
    <alternativeName>
        <fullName evidence="14">Prostanoid TP receptor</fullName>
    </alternativeName>
    <alternativeName>
        <fullName evidence="3">Thromboxane A2 receptor</fullName>
    </alternativeName>
</protein>
<keyword evidence="21" id="KW-1185">Reference proteome</keyword>
<accession>A0A3B3QGL9</accession>
<keyword evidence="8" id="KW-0297">G-protein coupled receptor</keyword>
<name>A0A3B3QGL9_9TELE</name>
<keyword evidence="6 18" id="KW-0812">Transmembrane</keyword>
<dbReference type="InterPro" id="IPR008365">
    <property type="entry name" value="Prostanoid_rcpt"/>
</dbReference>
<comment type="subunit">
    <text evidence="16">Interacts (via C-terminus) with MKLN1.</text>
</comment>
<dbReference type="GO" id="GO:0007204">
    <property type="term" value="P:positive regulation of cytosolic calcium ion concentration"/>
    <property type="evidence" value="ECO:0007669"/>
    <property type="project" value="TreeGrafter"/>
</dbReference>
<feature type="transmembrane region" description="Helical" evidence="18">
    <location>
        <begin position="76"/>
        <end position="103"/>
    </location>
</feature>
<dbReference type="Gene3D" id="1.20.1070.10">
    <property type="entry name" value="Rhodopsin 7-helix transmembrane proteins"/>
    <property type="match status" value="1"/>
</dbReference>
<feature type="transmembrane region" description="Helical" evidence="18">
    <location>
        <begin position="42"/>
        <end position="64"/>
    </location>
</feature>
<dbReference type="GeneID" id="111858575"/>
<dbReference type="GO" id="GO:0005886">
    <property type="term" value="C:plasma membrane"/>
    <property type="evidence" value="ECO:0007669"/>
    <property type="project" value="UniProtKB-SubCell"/>
</dbReference>
<dbReference type="InterPro" id="IPR000265">
    <property type="entry name" value="Prostglndn_EP3_rcpt"/>
</dbReference>
<dbReference type="GO" id="GO:0006954">
    <property type="term" value="P:inflammatory response"/>
    <property type="evidence" value="ECO:0007669"/>
    <property type="project" value="TreeGrafter"/>
</dbReference>
<dbReference type="PANTHER" id="PTHR11866">
    <property type="entry name" value="G-PROTEIN COUPLED RECEPTOR FAMILY 1 MEMBER"/>
    <property type="match status" value="1"/>
</dbReference>
<feature type="transmembrane region" description="Helical" evidence="18">
    <location>
        <begin position="115"/>
        <end position="136"/>
    </location>
</feature>
<evidence type="ECO:0000313" key="20">
    <source>
        <dbReference type="Ensembl" id="ENSPKIP00000004735.1"/>
    </source>
</evidence>
<dbReference type="GO" id="GO:1903672">
    <property type="term" value="P:positive regulation of sprouting angiogenesis"/>
    <property type="evidence" value="ECO:0007669"/>
    <property type="project" value="Ensembl"/>
</dbReference>
<keyword evidence="11" id="KW-0675">Receptor</keyword>
<evidence type="ECO:0000256" key="14">
    <source>
        <dbReference type="ARBA" id="ARBA00029815"/>
    </source>
</evidence>
<evidence type="ECO:0000256" key="17">
    <source>
        <dbReference type="SAM" id="MobiDB-lite"/>
    </source>
</evidence>
<evidence type="ECO:0000256" key="15">
    <source>
        <dbReference type="ARBA" id="ARBA00031591"/>
    </source>
</evidence>
<dbReference type="OrthoDB" id="5959154at2759"/>
<comment type="subcellular location">
    <subcellularLocation>
        <location evidence="1">Cell membrane</location>
        <topology evidence="1">Multi-pass membrane protein</topology>
    </subcellularLocation>
</comment>
<keyword evidence="4" id="KW-1003">Cell membrane</keyword>
<evidence type="ECO:0000313" key="21">
    <source>
        <dbReference type="Proteomes" id="UP000261540"/>
    </source>
</evidence>
<proteinExistence type="predicted"/>
<evidence type="ECO:0000256" key="11">
    <source>
        <dbReference type="ARBA" id="ARBA00023170"/>
    </source>
</evidence>
<feature type="transmembrane region" description="Helical" evidence="18">
    <location>
        <begin position="166"/>
        <end position="186"/>
    </location>
</feature>
<feature type="region of interest" description="Disordered" evidence="17">
    <location>
        <begin position="359"/>
        <end position="384"/>
    </location>
</feature>
<dbReference type="PROSITE" id="PS50262">
    <property type="entry name" value="G_PROTEIN_RECEP_F1_2"/>
    <property type="match status" value="1"/>
</dbReference>
<keyword evidence="10" id="KW-1015">Disulfide bond</keyword>
<evidence type="ECO:0000256" key="1">
    <source>
        <dbReference type="ARBA" id="ARBA00004651"/>
    </source>
</evidence>
<dbReference type="PRINTS" id="PR00428">
    <property type="entry name" value="PROSTAGLNDNR"/>
</dbReference>
<dbReference type="RefSeq" id="XP_023696234.1">
    <property type="nucleotide sequence ID" value="XM_023840466.2"/>
</dbReference>
<reference evidence="20" key="2">
    <citation type="submission" date="2025-09" db="UniProtKB">
        <authorList>
            <consortium name="Ensembl"/>
        </authorList>
    </citation>
    <scope>IDENTIFICATION</scope>
</reference>
<dbReference type="Proteomes" id="UP000261540">
    <property type="component" value="Unplaced"/>
</dbReference>
<dbReference type="GO" id="GO:0004957">
    <property type="term" value="F:prostaglandin E receptor activity"/>
    <property type="evidence" value="ECO:0007669"/>
    <property type="project" value="Ensembl"/>
</dbReference>
<dbReference type="Pfam" id="PF00001">
    <property type="entry name" value="7tm_1"/>
    <property type="match status" value="1"/>
</dbReference>
<sequence>MKNSKSCSSVGTLYNLSAIRMTEYNVSKFLNSTKISRCVSVAFPITMMITGMVGNSLALLLVYRSYRNKADKRKRSFLLCIGSLALTDLSGQLLTSPIVISVYWADLEWERIDPSGGLCAFFGVCMTMFGLCPLFLASSMAIERTLAITCPLWYANHMKTSITKSALALISCLVLLFALLPIAGVGKYELQWPGTWCFIDTGDRDTLGNVFFSTTFAVLGIFSLLVTVFCNAITIRFLLTRCRTKPGSSQTAKQWEKLTMETVIQLMGIMCVLVICWSPLLILMLKMILTQRSSHLCKTNVVPSSCGQDPKVDCNFFLTAIRMASLNQILDPWVYLLLREILLRKFCQMATAVSNFSKEGHKEPAGTLDALNKPAIDNDITEKQ</sequence>
<evidence type="ECO:0000256" key="12">
    <source>
        <dbReference type="ARBA" id="ARBA00023180"/>
    </source>
</evidence>
<keyword evidence="12" id="KW-0325">Glycoprotein</keyword>
<keyword evidence="5" id="KW-0597">Phosphoprotein</keyword>
<dbReference type="PRINTS" id="PR00237">
    <property type="entry name" value="GPCRRHODOPSN"/>
</dbReference>
<evidence type="ECO:0000256" key="5">
    <source>
        <dbReference type="ARBA" id="ARBA00022553"/>
    </source>
</evidence>
<dbReference type="InterPro" id="IPR000276">
    <property type="entry name" value="GPCR_Rhodpsn"/>
</dbReference>
<dbReference type="SUPFAM" id="SSF81321">
    <property type="entry name" value="Family A G protein-coupled receptor-like"/>
    <property type="match status" value="1"/>
</dbReference>
<evidence type="ECO:0000259" key="19">
    <source>
        <dbReference type="PROSITE" id="PS50262"/>
    </source>
</evidence>
<keyword evidence="7 18" id="KW-1133">Transmembrane helix</keyword>